<dbReference type="KEGG" id="bayd:BSPP4475_08580"/>
<organism evidence="2 3">
    <name type="scientific">Brevibacillus aydinogluensis</name>
    <dbReference type="NCBI Taxonomy" id="927786"/>
    <lineage>
        <taxon>Bacteria</taxon>
        <taxon>Bacillati</taxon>
        <taxon>Bacillota</taxon>
        <taxon>Bacilli</taxon>
        <taxon>Bacillales</taxon>
        <taxon>Paenibacillaceae</taxon>
        <taxon>Brevibacillus</taxon>
    </lineage>
</organism>
<dbReference type="Proteomes" id="UP001189619">
    <property type="component" value="Chromosome"/>
</dbReference>
<dbReference type="Pfam" id="PF04738">
    <property type="entry name" value="Lant_dehydr_N"/>
    <property type="match status" value="1"/>
</dbReference>
<proteinExistence type="predicted"/>
<dbReference type="EMBL" id="OY569118">
    <property type="protein sequence ID" value="CAJ1002369.1"/>
    <property type="molecule type" value="Genomic_DNA"/>
</dbReference>
<evidence type="ECO:0000313" key="3">
    <source>
        <dbReference type="Proteomes" id="UP001189619"/>
    </source>
</evidence>
<dbReference type="InterPro" id="IPR006827">
    <property type="entry name" value="Lant_deHydtase_N"/>
</dbReference>
<sequence>MAGQWSFLSAFIVRSTGFPQHLMDPLEFSATVEQMQAILRAEAELKREQEHFLQQFPAWVKTLEETHPKGDPVFKRLYKWRKAVEKGSALPLENPLPDVLPLVEWRNRYEAIREHKMRLTTELAAIFERELPQCMEAFKRVLSLPRVQEAVAHSSAQVWRSLQRFLAADAKKLKSSGKRYDSRTLIRYLQRFLFKNDTTSFFGPLNYGLFRDSEQLLTVERSGPIPRRRRSFLTYWAVEALAEQVSRRNEWREYMPIAVHDAFYLVETGLVHAQTQKRIPLPSEVVRVLHRADGQTPARDLLAGCTETTRSTLEKLRDKGIILWEFRVPQACHEVLEELLAFVDALPADEAQRQWSADLRQFAAWQTAYSAADAQGKTEILEQASALFERLTGRDSTQLHGETYADRSLFCEETLGDVQEFLISLDMKEDLEQRISPLLDWGAAVAMKKREHAQRQARQIVAAMREEWGQEKLPFLAVLSELTSRMSSEGFHPDFSNIVERLNASGKRDQRVVELPDEWLREQSAGHAFDQRLCVCSPDLMLQARSVEHVNRGEYQWVIGEVHCCTQGMSNLLYFHPQREAQIAEVREALKALPNGEFLANVVLKQRAGKSFFVEMFEQTLTLLGRSQKGGDAVRTFSELWVVEQDGELVLVDADGKRFIPYMGDPNSPVAFVFAEPSIEIPKIRTEGHLPRLTYRGLVVQRETWNLPAADWLSDSTLPHERFLHVWRLKEHYGMPDEVFVRVNSELKPFYVNFRSYFLVDLLLTHLRGETRVTFSERLPDRSSEWFSNDEGAYCCELRTNIVRRQPSNQ</sequence>
<accession>A0AA48M9F0</accession>
<keyword evidence="3" id="KW-1185">Reference proteome</keyword>
<evidence type="ECO:0000259" key="1">
    <source>
        <dbReference type="Pfam" id="PF04738"/>
    </source>
</evidence>
<dbReference type="AlphaFoldDB" id="A0AA48M9F0"/>
<protein>
    <submittedName>
        <fullName evidence="2">Lant-dehydr-N domain-containing protein</fullName>
    </submittedName>
</protein>
<name>A0AA48M9F0_9BACL</name>
<evidence type="ECO:0000313" key="2">
    <source>
        <dbReference type="EMBL" id="CAJ1002369.1"/>
    </source>
</evidence>
<reference evidence="2" key="1">
    <citation type="submission" date="2023-07" db="EMBL/GenBank/DDBJ databases">
        <authorList>
            <person name="Ivanov I."/>
            <person name="Teneva D."/>
            <person name="Stoikov I."/>
        </authorList>
    </citation>
    <scope>NUCLEOTIDE SEQUENCE</scope>
    <source>
        <strain evidence="2">4475</strain>
    </source>
</reference>
<feature type="domain" description="Lantibiotic dehydratase N-terminal" evidence="1">
    <location>
        <begin position="145"/>
        <end position="658"/>
    </location>
</feature>
<gene>
    <name evidence="2" type="ORF">BSPP4475_08580</name>
</gene>